<dbReference type="Gene3D" id="3.40.50.720">
    <property type="entry name" value="NAD(P)-binding Rossmann-like Domain"/>
    <property type="match status" value="1"/>
</dbReference>
<protein>
    <recommendedName>
        <fullName evidence="5">Trans-1,2-dihydrobenzene-1,2-diol dehydrogenase</fullName>
        <ecNumber evidence="4">1.1.1.179</ecNumber>
        <ecNumber evidence="3">1.3.1.20</ecNumber>
    </recommendedName>
    <alternativeName>
        <fullName evidence="8">D-xylose 1-dehydrogenase</fullName>
    </alternativeName>
    <alternativeName>
        <fullName evidence="7">D-xylose-NADP dehydrogenase</fullName>
    </alternativeName>
    <alternativeName>
        <fullName evidence="6">Dimeric dihydrodiol dehydrogenase</fullName>
    </alternativeName>
</protein>
<evidence type="ECO:0000256" key="2">
    <source>
        <dbReference type="ARBA" id="ARBA00023002"/>
    </source>
</evidence>
<evidence type="ECO:0000256" key="8">
    <source>
        <dbReference type="ARBA" id="ARBA00043025"/>
    </source>
</evidence>
<dbReference type="GO" id="GO:0047837">
    <property type="term" value="F:D-xylose 1-dehydrogenase (NADP+) activity"/>
    <property type="evidence" value="ECO:0007669"/>
    <property type="project" value="UniProtKB-EC"/>
</dbReference>
<dbReference type="PANTHER" id="PTHR22604">
    <property type="entry name" value="OXIDOREDUCTASES"/>
    <property type="match status" value="1"/>
</dbReference>
<evidence type="ECO:0000256" key="4">
    <source>
        <dbReference type="ARBA" id="ARBA00038984"/>
    </source>
</evidence>
<dbReference type="GO" id="GO:0000166">
    <property type="term" value="F:nucleotide binding"/>
    <property type="evidence" value="ECO:0007669"/>
    <property type="project" value="InterPro"/>
</dbReference>
<comment type="similarity">
    <text evidence="1">Belongs to the Gfo/Idh/MocA family.</text>
</comment>
<dbReference type="InterPro" id="IPR050984">
    <property type="entry name" value="Gfo/Idh/MocA_domain"/>
</dbReference>
<comment type="catalytic activity">
    <reaction evidence="10">
        <text>D-xylose + NADP(+) = D-xylono-1,5-lactone + NADPH + H(+)</text>
        <dbReference type="Rhea" id="RHEA:22000"/>
        <dbReference type="ChEBI" id="CHEBI:15378"/>
        <dbReference type="ChEBI" id="CHEBI:15867"/>
        <dbReference type="ChEBI" id="CHEBI:53455"/>
        <dbReference type="ChEBI" id="CHEBI:57783"/>
        <dbReference type="ChEBI" id="CHEBI:58349"/>
        <dbReference type="EC" id="1.1.1.179"/>
    </reaction>
</comment>
<name>A0A2A4J2U8_HELVI</name>
<dbReference type="Pfam" id="PF01408">
    <property type="entry name" value="GFO_IDH_MocA"/>
    <property type="match status" value="1"/>
</dbReference>
<dbReference type="InterPro" id="IPR055170">
    <property type="entry name" value="GFO_IDH_MocA-like_dom"/>
</dbReference>
<sequence>MTLRWGIVTAGRISHDFVNAFNSYPDKEDQEIVAVAARNKSRAADFAKTHGIPKVFDSYEAMAKSNDIDVAYIGSLNSEHYELSILFLENGKHVLCEKPFCLNAKQTRSVISLAKKKKLFVMEAVWTRFSPAYADLEKDIKNGKLGDIKFIEADFGIVSPDDRSTHIKEYGGGAILDVGVYVLQLPQFVWKEDPKRITTVGSLYDSGVDLTETIILEYEGGKRAVLNIHTQQEFWNKATIYGTKGHVTLEQPFQFPHIVIDIDGSTKNYPLHSSKLPYNFTNSPGLVYQALEVGRCIRAGLIESPRMTHDESMGLALLEDIIRKQLGVHFDADDKEYPW</sequence>
<feature type="domain" description="Gfo/Idh/MocA-like oxidoreductase N-terminal" evidence="11">
    <location>
        <begin position="3"/>
        <end position="122"/>
    </location>
</feature>
<dbReference type="Pfam" id="PF22725">
    <property type="entry name" value="GFO_IDH_MocA_C3"/>
    <property type="match status" value="1"/>
</dbReference>
<evidence type="ECO:0000256" key="1">
    <source>
        <dbReference type="ARBA" id="ARBA00010928"/>
    </source>
</evidence>
<dbReference type="STRING" id="7102.A0A2A4J2U8"/>
<evidence type="ECO:0000256" key="10">
    <source>
        <dbReference type="ARBA" id="ARBA00049233"/>
    </source>
</evidence>
<proteinExistence type="inferred from homology"/>
<evidence type="ECO:0000256" key="5">
    <source>
        <dbReference type="ARBA" id="ARBA00040603"/>
    </source>
</evidence>
<keyword evidence="2" id="KW-0560">Oxidoreductase</keyword>
<comment type="catalytic activity">
    <reaction evidence="9">
        <text>(1R,2R)-1,2-dihydrobenzene-1,2-diol + NADP(+) = catechol + NADPH + H(+)</text>
        <dbReference type="Rhea" id="RHEA:16729"/>
        <dbReference type="ChEBI" id="CHEBI:10702"/>
        <dbReference type="ChEBI" id="CHEBI:15378"/>
        <dbReference type="ChEBI" id="CHEBI:18135"/>
        <dbReference type="ChEBI" id="CHEBI:57783"/>
        <dbReference type="ChEBI" id="CHEBI:58349"/>
        <dbReference type="EC" id="1.3.1.20"/>
    </reaction>
</comment>
<dbReference type="SUPFAM" id="SSF51735">
    <property type="entry name" value="NAD(P)-binding Rossmann-fold domains"/>
    <property type="match status" value="1"/>
</dbReference>
<evidence type="ECO:0000256" key="7">
    <source>
        <dbReference type="ARBA" id="ARBA00042988"/>
    </source>
</evidence>
<evidence type="ECO:0000256" key="6">
    <source>
        <dbReference type="ARBA" id="ARBA00042926"/>
    </source>
</evidence>
<dbReference type="InterPro" id="IPR000683">
    <property type="entry name" value="Gfo/Idh/MocA-like_OxRdtase_N"/>
</dbReference>
<evidence type="ECO:0000256" key="9">
    <source>
        <dbReference type="ARBA" id="ARBA00047423"/>
    </source>
</evidence>
<dbReference type="SUPFAM" id="SSF55347">
    <property type="entry name" value="Glyceraldehyde-3-phosphate dehydrogenase-like, C-terminal domain"/>
    <property type="match status" value="1"/>
</dbReference>
<evidence type="ECO:0000313" key="13">
    <source>
        <dbReference type="EMBL" id="PCG65713.1"/>
    </source>
</evidence>
<gene>
    <name evidence="13" type="ORF">B5V51_8783</name>
</gene>
<organism evidence="13">
    <name type="scientific">Heliothis virescens</name>
    <name type="common">Tobacco budworm moth</name>
    <dbReference type="NCBI Taxonomy" id="7102"/>
    <lineage>
        <taxon>Eukaryota</taxon>
        <taxon>Metazoa</taxon>
        <taxon>Ecdysozoa</taxon>
        <taxon>Arthropoda</taxon>
        <taxon>Hexapoda</taxon>
        <taxon>Insecta</taxon>
        <taxon>Pterygota</taxon>
        <taxon>Neoptera</taxon>
        <taxon>Endopterygota</taxon>
        <taxon>Lepidoptera</taxon>
        <taxon>Glossata</taxon>
        <taxon>Ditrysia</taxon>
        <taxon>Noctuoidea</taxon>
        <taxon>Noctuidae</taxon>
        <taxon>Heliothinae</taxon>
        <taxon>Heliothis</taxon>
    </lineage>
</organism>
<dbReference type="GO" id="GO:0047115">
    <property type="term" value="F:trans-1,2-dihydrobenzene-1,2-diol dehydrogenase activity"/>
    <property type="evidence" value="ECO:0007669"/>
    <property type="project" value="UniProtKB-EC"/>
</dbReference>
<dbReference type="EC" id="1.3.1.20" evidence="3"/>
<dbReference type="InterPro" id="IPR036291">
    <property type="entry name" value="NAD(P)-bd_dom_sf"/>
</dbReference>
<evidence type="ECO:0000256" key="3">
    <source>
        <dbReference type="ARBA" id="ARBA00038853"/>
    </source>
</evidence>
<accession>A0A2A4J2U8</accession>
<feature type="domain" description="GFO/IDH/MocA-like oxidoreductase" evidence="12">
    <location>
        <begin position="136"/>
        <end position="247"/>
    </location>
</feature>
<evidence type="ECO:0000259" key="12">
    <source>
        <dbReference type="Pfam" id="PF22725"/>
    </source>
</evidence>
<evidence type="ECO:0000259" key="11">
    <source>
        <dbReference type="Pfam" id="PF01408"/>
    </source>
</evidence>
<comment type="caution">
    <text evidence="13">The sequence shown here is derived from an EMBL/GenBank/DDBJ whole genome shotgun (WGS) entry which is preliminary data.</text>
</comment>
<dbReference type="Gene3D" id="3.30.360.10">
    <property type="entry name" value="Dihydrodipicolinate Reductase, domain 2"/>
    <property type="match status" value="1"/>
</dbReference>
<dbReference type="EMBL" id="NWSH01003900">
    <property type="protein sequence ID" value="PCG65713.1"/>
    <property type="molecule type" value="Genomic_DNA"/>
</dbReference>
<dbReference type="AlphaFoldDB" id="A0A2A4J2U8"/>
<reference evidence="13" key="1">
    <citation type="submission" date="2017-09" db="EMBL/GenBank/DDBJ databases">
        <title>Contemporary evolution of a Lepidopteran species, Heliothis virescens, in response to modern agricultural practices.</title>
        <authorList>
            <person name="Fritz M.L."/>
            <person name="Deyonke A.M."/>
            <person name="Papanicolaou A."/>
            <person name="Micinski S."/>
            <person name="Westbrook J."/>
            <person name="Gould F."/>
        </authorList>
    </citation>
    <scope>NUCLEOTIDE SEQUENCE [LARGE SCALE GENOMIC DNA]</scope>
    <source>
        <strain evidence="13">HvINT-</strain>
        <tissue evidence="13">Whole body</tissue>
    </source>
</reference>
<dbReference type="EC" id="1.1.1.179" evidence="4"/>
<dbReference type="PANTHER" id="PTHR22604:SF105">
    <property type="entry name" value="TRANS-1,2-DIHYDROBENZENE-1,2-DIOL DEHYDROGENASE"/>
    <property type="match status" value="1"/>
</dbReference>